<comment type="caution">
    <text evidence="1">The sequence shown here is derived from an EMBL/GenBank/DDBJ whole genome shotgun (WGS) entry which is preliminary data.</text>
</comment>
<evidence type="ECO:0000313" key="2">
    <source>
        <dbReference type="Proteomes" id="UP001165297"/>
    </source>
</evidence>
<evidence type="ECO:0000313" key="1">
    <source>
        <dbReference type="EMBL" id="MCB2379858.1"/>
    </source>
</evidence>
<dbReference type="RefSeq" id="WP_226189340.1">
    <property type="nucleotide sequence ID" value="NZ_JAJADQ010000012.1"/>
</dbReference>
<accession>A0ABS8AHE5</accession>
<reference evidence="1" key="1">
    <citation type="submission" date="2021-10" db="EMBL/GenBank/DDBJ databases">
        <authorList>
            <person name="Dean J.D."/>
            <person name="Kim M.K."/>
            <person name="Newey C.N."/>
            <person name="Stoker T.S."/>
            <person name="Thompson D.W."/>
            <person name="Grose J.H."/>
        </authorList>
    </citation>
    <scope>NUCLEOTIDE SEQUENCE</scope>
    <source>
        <strain evidence="1">BT635</strain>
    </source>
</reference>
<gene>
    <name evidence="1" type="ORF">LGH70_19835</name>
</gene>
<sequence length="134" mass="15493">MTQNIELEIKVIQRFINQSKQDRYIQFVRSTRNRRKFTADLNHWDILQADAFEYVRGAESEVIQATLQAQGVINTTCYVISENTFIDAQTLAIDEALRMTVGHGMGTILVFGNAEVVFYECETMNVRYISKPKY</sequence>
<protein>
    <submittedName>
        <fullName evidence="1">Uncharacterized protein</fullName>
    </submittedName>
</protein>
<proteinExistence type="predicted"/>
<dbReference type="Proteomes" id="UP001165297">
    <property type="component" value="Unassembled WGS sequence"/>
</dbReference>
<keyword evidence="2" id="KW-1185">Reference proteome</keyword>
<name>A0ABS8AHE5_9BACT</name>
<organism evidence="1 2">
    <name type="scientific">Hymenobacter nitidus</name>
    <dbReference type="NCBI Taxonomy" id="2880929"/>
    <lineage>
        <taxon>Bacteria</taxon>
        <taxon>Pseudomonadati</taxon>
        <taxon>Bacteroidota</taxon>
        <taxon>Cytophagia</taxon>
        <taxon>Cytophagales</taxon>
        <taxon>Hymenobacteraceae</taxon>
        <taxon>Hymenobacter</taxon>
    </lineage>
</organism>
<dbReference type="EMBL" id="JAJADQ010000012">
    <property type="protein sequence ID" value="MCB2379858.1"/>
    <property type="molecule type" value="Genomic_DNA"/>
</dbReference>